<protein>
    <submittedName>
        <fullName evidence="3">DUF3084 domain-containing protein</fullName>
    </submittedName>
</protein>
<dbReference type="Proteomes" id="UP000243002">
    <property type="component" value="Unassembled WGS sequence"/>
</dbReference>
<evidence type="ECO:0000256" key="2">
    <source>
        <dbReference type="SAM" id="Phobius"/>
    </source>
</evidence>
<accession>A0A2P7MV04</accession>
<reference evidence="3 4" key="1">
    <citation type="journal article" date="2018" name="Environ. Microbiol.">
        <title>Ecological and genomic features of two widespread freshwater picocyanobacteria.</title>
        <authorList>
            <person name="Cabello-Yeves P.J."/>
            <person name="Picazo A."/>
            <person name="Camacho A."/>
            <person name="Callieri C."/>
            <person name="Rosselli R."/>
            <person name="Roda-Garcia J.J."/>
            <person name="Coutinho F.H."/>
            <person name="Rodriguez-Valera F."/>
        </authorList>
    </citation>
    <scope>NUCLEOTIDE SEQUENCE [LARGE SCALE GENOMIC DNA]</scope>
    <source>
        <strain evidence="3 4">Tous</strain>
    </source>
</reference>
<dbReference type="OrthoDB" id="9812848at2"/>
<dbReference type="AlphaFoldDB" id="A0A2P7MV04"/>
<evidence type="ECO:0000313" key="4">
    <source>
        <dbReference type="Proteomes" id="UP000243002"/>
    </source>
</evidence>
<keyword evidence="2" id="KW-0472">Membrane</keyword>
<keyword evidence="2" id="KW-1133">Transmembrane helix</keyword>
<dbReference type="InterPro" id="IPR021435">
    <property type="entry name" value="DUF3084"/>
</dbReference>
<proteinExistence type="predicted"/>
<feature type="transmembrane region" description="Helical" evidence="2">
    <location>
        <begin position="45"/>
        <end position="66"/>
    </location>
</feature>
<evidence type="ECO:0000313" key="3">
    <source>
        <dbReference type="EMBL" id="PSJ05022.1"/>
    </source>
</evidence>
<comment type="caution">
    <text evidence="3">The sequence shown here is derived from an EMBL/GenBank/DDBJ whole genome shotgun (WGS) entry which is preliminary data.</text>
</comment>
<keyword evidence="1" id="KW-0175">Coiled coil</keyword>
<organism evidence="3 4">
    <name type="scientific">Cyanobium usitatum str. Tous</name>
    <dbReference type="NCBI Taxonomy" id="2116684"/>
    <lineage>
        <taxon>Bacteria</taxon>
        <taxon>Bacillati</taxon>
        <taxon>Cyanobacteriota</taxon>
        <taxon>Cyanophyceae</taxon>
        <taxon>Synechococcales</taxon>
        <taxon>Prochlorococcaceae</taxon>
        <taxon>Cyanobium</taxon>
    </lineage>
</organism>
<sequence>MTGWLLILALLALGGVLSTLGDRLGSLVGKARLSLLGMRPRRTAVLITVLTGSLISAISLGLMLLVSERLRTGLFELDRLEQRLQTSRSQLSRSNSQLASSRLEVARAEQGKREAQTRFEQAQARASKLRQELAPLLAQRNKLELERSLLSQEVKGRDAEIRRTEAELAQVRRRISAGAQELKDLESNLIALRRGDVVLSSGQTLASAKVTLERPEQAKEVINALLQQANLNAFRRVLPGQPPDRQILLVPKNDISKLEGLLAKPGSWVVSILSAANVLRGERQVLAFPDLRPNRPVVKADEVLASTTIEGDLTALEPVSRRLNLLLAAAYARAQRQGTLVEGLQFDAASFKQLARELSERQPGQVAQLEALAINNASTADPIAVELRWLAAPSPAQSGPGPRRP</sequence>
<evidence type="ECO:0000256" key="1">
    <source>
        <dbReference type="SAM" id="Coils"/>
    </source>
</evidence>
<dbReference type="RefSeq" id="WP_106632286.1">
    <property type="nucleotide sequence ID" value="NZ_PXXO01000008.1"/>
</dbReference>
<gene>
    <name evidence="3" type="ORF">C7K55_08425</name>
</gene>
<name>A0A2P7MV04_9CYAN</name>
<feature type="coiled-coil region" evidence="1">
    <location>
        <begin position="77"/>
        <end position="188"/>
    </location>
</feature>
<keyword evidence="4" id="KW-1185">Reference proteome</keyword>
<dbReference type="EMBL" id="PXXO01000008">
    <property type="protein sequence ID" value="PSJ05022.1"/>
    <property type="molecule type" value="Genomic_DNA"/>
</dbReference>
<dbReference type="Gene3D" id="1.10.287.1490">
    <property type="match status" value="1"/>
</dbReference>
<keyword evidence="2" id="KW-0812">Transmembrane</keyword>
<dbReference type="Pfam" id="PF11283">
    <property type="entry name" value="DUF3084"/>
    <property type="match status" value="1"/>
</dbReference>